<dbReference type="InterPro" id="IPR036047">
    <property type="entry name" value="F-box-like_dom_sf"/>
</dbReference>
<dbReference type="PROSITE" id="PS50181">
    <property type="entry name" value="FBOX"/>
    <property type="match status" value="1"/>
</dbReference>
<dbReference type="AlphaFoldDB" id="K0L0L1"/>
<reference evidence="2 3" key="1">
    <citation type="journal article" date="2012" name="Eukaryot. Cell">
        <title>Draft genome sequence of Wickerhamomyces ciferrii NRRL Y-1031 F-60-10.</title>
        <authorList>
            <person name="Schneider J."/>
            <person name="Andrea H."/>
            <person name="Blom J."/>
            <person name="Jaenicke S."/>
            <person name="Ruckert C."/>
            <person name="Schorsch C."/>
            <person name="Szczepanowski R."/>
            <person name="Farwick M."/>
            <person name="Goesmann A."/>
            <person name="Puhler A."/>
            <person name="Schaffer S."/>
            <person name="Tauch A."/>
            <person name="Kohler T."/>
            <person name="Brinkrolf K."/>
        </authorList>
    </citation>
    <scope>NUCLEOTIDE SEQUENCE [LARGE SCALE GENOMIC DNA]</scope>
    <source>
        <strain evidence="3">ATCC 14091 / BCRC 22168 / CBS 111 / JCM 3599 / NBRC 0793 / NRRL Y-1031 F-60-10</strain>
    </source>
</reference>
<proteinExistence type="predicted"/>
<comment type="caution">
    <text evidence="2">The sequence shown here is derived from an EMBL/GenBank/DDBJ whole genome shotgun (WGS) entry which is preliminary data.</text>
</comment>
<dbReference type="Proteomes" id="UP000009328">
    <property type="component" value="Unassembled WGS sequence"/>
</dbReference>
<dbReference type="Pfam" id="PF00646">
    <property type="entry name" value="F-box"/>
    <property type="match status" value="1"/>
</dbReference>
<organism evidence="2 3">
    <name type="scientific">Wickerhamomyces ciferrii (strain ATCC 14091 / BCRC 22168 / CBS 111 / JCM 3599 / NBRC 0793 / NRRL Y-1031 F-60-10)</name>
    <name type="common">Yeast</name>
    <name type="synonym">Pichia ciferrii</name>
    <dbReference type="NCBI Taxonomy" id="1206466"/>
    <lineage>
        <taxon>Eukaryota</taxon>
        <taxon>Fungi</taxon>
        <taxon>Dikarya</taxon>
        <taxon>Ascomycota</taxon>
        <taxon>Saccharomycotina</taxon>
        <taxon>Saccharomycetes</taxon>
        <taxon>Phaffomycetales</taxon>
        <taxon>Wickerhamomycetaceae</taxon>
        <taxon>Wickerhamomyces</taxon>
    </lineage>
</organism>
<name>K0L0L1_WICCF</name>
<evidence type="ECO:0000313" key="3">
    <source>
        <dbReference type="Proteomes" id="UP000009328"/>
    </source>
</evidence>
<dbReference type="HOGENOM" id="CLU_452138_0_0_1"/>
<dbReference type="EMBL" id="CAIF01000292">
    <property type="protein sequence ID" value="CCH46978.1"/>
    <property type="molecule type" value="Genomic_DNA"/>
</dbReference>
<keyword evidence="3" id="KW-1185">Reference proteome</keyword>
<dbReference type="InParanoid" id="K0L0L1"/>
<feature type="domain" description="F-box" evidence="1">
    <location>
        <begin position="1"/>
        <end position="48"/>
    </location>
</feature>
<dbReference type="SMART" id="SM00256">
    <property type="entry name" value="FBOX"/>
    <property type="match status" value="1"/>
</dbReference>
<evidence type="ECO:0000313" key="2">
    <source>
        <dbReference type="EMBL" id="CCH46978.1"/>
    </source>
</evidence>
<sequence length="611" mass="69604">MYPIEHLPIELHQNILDQLHPKELSKIMKVFKRWRPTFYHNYIVISNREEDSDFASCRNLTDLPDPDYYTYLEEMVSINTKLKTFNGIVILEYEGDSLCGIQVIVRIIQQAWMEAHLENLKFMVSIYQFKGSRSDDFLGIVSALYNLTSGKRAPIIYLNMGQLKSWALTNTRYNLSALQPFINVKHVYLHKSDCTLKGKMFPRLDTVKVIRPTTFEIDELQASPYLIYLCGIPKPITLNSSISEHLEELTITCESANYGRTTLLNCEFPKLRTLTIKANSNFVDPLSCVISNVKAPVLRSFLVHEAHAIDLYIEEFDAPKLLELDITTRSLTIKGDNPYYFPSLNSFSLEIFDFEDNRGITGSLNIGPNIGYSFLENCENGEIFRNARHILGGLNMKRINSLYIEVASGLDTHLCSNIKFPCLSMLTLGLTGNGEVELPTLEVPYLYHFKVTGLKPVATNLNVLLNKYKSVRRLEICSLSNNITLENICLPKLERLRIEIPSRKDFSMLDCQFNNIDTLIVQEKKNTLSDFDDFDDEFNLKGTGVNFSGTCIESLTSLSLVGFFVFDIPKINPDIAPKLRFLEVDGVSHSSHKSTGTIWSNRFTEAILNSH</sequence>
<gene>
    <name evidence="2" type="ORF">BN7_6585</name>
</gene>
<evidence type="ECO:0000259" key="1">
    <source>
        <dbReference type="PROSITE" id="PS50181"/>
    </source>
</evidence>
<protein>
    <recommendedName>
        <fullName evidence="1">F-box domain-containing protein</fullName>
    </recommendedName>
</protein>
<dbReference type="SUPFAM" id="SSF81383">
    <property type="entry name" value="F-box domain"/>
    <property type="match status" value="1"/>
</dbReference>
<accession>K0L0L1</accession>
<dbReference type="InterPro" id="IPR001810">
    <property type="entry name" value="F-box_dom"/>
</dbReference>